<dbReference type="InterPro" id="IPR016169">
    <property type="entry name" value="FAD-bd_PCMH_sub2"/>
</dbReference>
<reference evidence="4 5" key="1">
    <citation type="journal article" date="2018" name="PLoS Pathog.">
        <title>Evolution of structural diversity of trichothecenes, a family of toxins produced by plant pathogenic and entomopathogenic fungi.</title>
        <authorList>
            <person name="Proctor R.H."/>
            <person name="McCormick S.P."/>
            <person name="Kim H.S."/>
            <person name="Cardoza R.E."/>
            <person name="Stanley A.M."/>
            <person name="Lindo L."/>
            <person name="Kelly A."/>
            <person name="Brown D.W."/>
            <person name="Lee T."/>
            <person name="Vaughan M.M."/>
            <person name="Alexander N.J."/>
            <person name="Busman M."/>
            <person name="Gutierrez S."/>
        </authorList>
    </citation>
    <scope>NUCLEOTIDE SEQUENCE [LARGE SCALE GENOMIC DNA]</scope>
    <source>
        <strain evidence="4 5">IBT 40837</strain>
    </source>
</reference>
<feature type="domain" description="FAD-binding PCMH-type" evidence="3">
    <location>
        <begin position="125"/>
        <end position="308"/>
    </location>
</feature>
<comment type="similarity">
    <text evidence="1">Belongs to the oxygen-dependent FAD-linked oxidoreductase family.</text>
</comment>
<dbReference type="InterPro" id="IPR036318">
    <property type="entry name" value="FAD-bd_PCMH-like_sf"/>
</dbReference>
<name>A0A395NWW3_TRIAR</name>
<dbReference type="InterPro" id="IPR050432">
    <property type="entry name" value="FAD-linked_Oxidoreductases_BP"/>
</dbReference>
<gene>
    <name evidence="4" type="ORF">TARUN_1677</name>
</gene>
<keyword evidence="2" id="KW-0560">Oxidoreductase</keyword>
<dbReference type="InterPro" id="IPR016166">
    <property type="entry name" value="FAD-bd_PCMH"/>
</dbReference>
<protein>
    <submittedName>
        <fullName evidence="4">6-hydroxy-d-nicotine oxidase</fullName>
    </submittedName>
</protein>
<dbReference type="Pfam" id="PF01565">
    <property type="entry name" value="FAD_binding_4"/>
    <property type="match status" value="1"/>
</dbReference>
<evidence type="ECO:0000313" key="5">
    <source>
        <dbReference type="Proteomes" id="UP000266272"/>
    </source>
</evidence>
<evidence type="ECO:0000313" key="4">
    <source>
        <dbReference type="EMBL" id="RFU80558.1"/>
    </source>
</evidence>
<dbReference type="STRING" id="490622.A0A395NWW3"/>
<dbReference type="EMBL" id="PXOA01000105">
    <property type="protein sequence ID" value="RFU80558.1"/>
    <property type="molecule type" value="Genomic_DNA"/>
</dbReference>
<dbReference type="PANTHER" id="PTHR13878">
    <property type="entry name" value="GULONOLACTONE OXIDASE"/>
    <property type="match status" value="1"/>
</dbReference>
<evidence type="ECO:0000256" key="2">
    <source>
        <dbReference type="ARBA" id="ARBA00023002"/>
    </source>
</evidence>
<dbReference type="Pfam" id="PF08031">
    <property type="entry name" value="BBE"/>
    <property type="match status" value="1"/>
</dbReference>
<organism evidence="4 5">
    <name type="scientific">Trichoderma arundinaceum</name>
    <dbReference type="NCBI Taxonomy" id="490622"/>
    <lineage>
        <taxon>Eukaryota</taxon>
        <taxon>Fungi</taxon>
        <taxon>Dikarya</taxon>
        <taxon>Ascomycota</taxon>
        <taxon>Pezizomycotina</taxon>
        <taxon>Sordariomycetes</taxon>
        <taxon>Hypocreomycetidae</taxon>
        <taxon>Hypocreales</taxon>
        <taxon>Hypocreaceae</taxon>
        <taxon>Trichoderma</taxon>
    </lineage>
</organism>
<evidence type="ECO:0000256" key="1">
    <source>
        <dbReference type="ARBA" id="ARBA00005466"/>
    </source>
</evidence>
<dbReference type="InterPro" id="IPR012951">
    <property type="entry name" value="BBE"/>
</dbReference>
<sequence length="579" mass="64529">MATNNQKYITLLFLYFTLYNIAYAATRVVTEVDWRELTNKVSGRLYAASPLGRPCFTSLNGEAVSFEEAQCSTTEKNYFNGTFRTDRYEGFFHLYGDGCISNTTDECFLNPNDPRPSTDTRQCGQGLVSPYYLDVRNADDVRAAYHFSSKTGIPISIKASGHDYLTRSSMKGSLALWVRNLRNMTYHKSFKATGDGRAKSVSAITFGPGVNTDEAQAFANKNNVTLIGPSSPTVAVVGGWSLFGGHSVLSPAFGLGVDRILEVEIVTPDGEYRICNRKRNIDLFWALRGAGGGVFGVILSVTVKVEPATPVTFVSFNFPPTVENQDAFLSLLINNTRTWSLEGWGGPMSPRSVALVNPYLDETAATKSMAIVSKFVNANNGTAFIQRFATFYEFYSSFISRTPSDAGSGPLLTFRVLPKRLHETTEGRKHLHKFIMNQVRQGLSPTIFMTTPAQFKYPSGSTSVHPAWRNSYWDVGFGFGYAPNATLHERRRVALQSQQLSLNITSLAPDGAAYPNEANPWQQNWQKEFWGNNYKRLLQIKAKYDPHGILNCWRCVGFQNEWIRSNPRFGCMGEFDGLV</sequence>
<evidence type="ECO:0000259" key="3">
    <source>
        <dbReference type="PROSITE" id="PS51387"/>
    </source>
</evidence>
<dbReference type="InterPro" id="IPR006094">
    <property type="entry name" value="Oxid_FAD_bind_N"/>
</dbReference>
<dbReference type="SUPFAM" id="SSF56176">
    <property type="entry name" value="FAD-binding/transporter-associated domain-like"/>
    <property type="match status" value="1"/>
</dbReference>
<dbReference type="GO" id="GO:0071949">
    <property type="term" value="F:FAD binding"/>
    <property type="evidence" value="ECO:0007669"/>
    <property type="project" value="InterPro"/>
</dbReference>
<dbReference type="Gene3D" id="3.30.465.10">
    <property type="match status" value="2"/>
</dbReference>
<comment type="caution">
    <text evidence="4">The sequence shown here is derived from an EMBL/GenBank/DDBJ whole genome shotgun (WGS) entry which is preliminary data.</text>
</comment>
<dbReference type="PROSITE" id="PS51387">
    <property type="entry name" value="FAD_PCMH"/>
    <property type="match status" value="1"/>
</dbReference>
<dbReference type="AlphaFoldDB" id="A0A395NWW3"/>
<keyword evidence="5" id="KW-1185">Reference proteome</keyword>
<dbReference type="GO" id="GO:0016491">
    <property type="term" value="F:oxidoreductase activity"/>
    <property type="evidence" value="ECO:0007669"/>
    <property type="project" value="UniProtKB-KW"/>
</dbReference>
<dbReference type="PANTHER" id="PTHR13878:SF91">
    <property type="entry name" value="FAD BINDING DOMAIN PROTEIN (AFU_ORTHOLOGUE AFUA_6G12070)-RELATED"/>
    <property type="match status" value="1"/>
</dbReference>
<proteinExistence type="inferred from homology"/>
<dbReference type="OrthoDB" id="9983560at2759"/>
<accession>A0A395NWW3</accession>
<dbReference type="Proteomes" id="UP000266272">
    <property type="component" value="Unassembled WGS sequence"/>
</dbReference>